<proteinExistence type="inferred from homology"/>
<evidence type="ECO:0000256" key="1">
    <source>
        <dbReference type="ARBA" id="ARBA00001917"/>
    </source>
</evidence>
<dbReference type="GO" id="GO:0016628">
    <property type="term" value="F:oxidoreductase activity, acting on the CH-CH group of donors, NAD or NADP as acceptor"/>
    <property type="evidence" value="ECO:0007669"/>
    <property type="project" value="UniProtKB-ARBA"/>
</dbReference>
<comment type="cofactor">
    <cofactor evidence="1">
        <name>FMN</name>
        <dbReference type="ChEBI" id="CHEBI:58210"/>
    </cofactor>
</comment>
<dbReference type="FunFam" id="3.20.20.70:FF:000059">
    <property type="entry name" value="N-ethylmaleimide reductase, FMN-linked"/>
    <property type="match status" value="1"/>
</dbReference>
<keyword evidence="3" id="KW-0560">Oxidoreductase</keyword>
<dbReference type="InterPro" id="IPR001155">
    <property type="entry name" value="OxRdtase_FMN_N"/>
</dbReference>
<dbReference type="Proteomes" id="UP001151088">
    <property type="component" value="Unassembled WGS sequence"/>
</dbReference>
<dbReference type="AlphaFoldDB" id="A0A9X2PHB9"/>
<dbReference type="GO" id="GO:0005829">
    <property type="term" value="C:cytosol"/>
    <property type="evidence" value="ECO:0007669"/>
    <property type="project" value="UniProtKB-ARBA"/>
</dbReference>
<reference evidence="5" key="1">
    <citation type="submission" date="2022-08" db="EMBL/GenBank/DDBJ databases">
        <authorList>
            <person name="Li F."/>
        </authorList>
    </citation>
    <scope>NUCLEOTIDE SEQUENCE</scope>
    <source>
        <strain evidence="5">MQZ15Z-1</strain>
    </source>
</reference>
<comment type="similarity">
    <text evidence="2">Belongs to the NADH:flavin oxidoreductase/NADH oxidase family.</text>
</comment>
<dbReference type="CDD" id="cd02933">
    <property type="entry name" value="OYE_like_FMN"/>
    <property type="match status" value="1"/>
</dbReference>
<dbReference type="SUPFAM" id="SSF51395">
    <property type="entry name" value="FMN-linked oxidoreductases"/>
    <property type="match status" value="1"/>
</dbReference>
<sequence>MTSTPSLFDSYRLGDITLSNRIVMAPLTRNRAAAGLVPSPLAVEYYGQRATAGLIVTEATQVSATAQGYQDTPGIFTDAQVEGWKAVTDAVRAKGGRMFVQLWHVGRVSHRSLQPGGAAPLAPSAVRADTKTYVNNSFQPTDEPRALTLEEIPGIVDDFRKAAANAIRAGFDGVEIHGANGYLIDQFLRDGANKRTDAYGGSIENRVRFMKEVVEAVIAEIGASRTGIRISPVTPANGISDSDPAALFAHVVDVLEKLGPVYVHMIEGATGGSRDIVPGFDFEALHKRYSGTWMVNNGYDKTMAEEAVASGRADLVAFGKAFISSPDAVERLRRGVAFNEVDKDHLYGGGATGYTDYPTLEDVDA</sequence>
<evidence type="ECO:0000313" key="5">
    <source>
        <dbReference type="EMBL" id="MCS0496173.1"/>
    </source>
</evidence>
<dbReference type="RefSeq" id="WP_258733339.1">
    <property type="nucleotide sequence ID" value="NZ_JANTHZ010000006.1"/>
</dbReference>
<keyword evidence="6" id="KW-1185">Reference proteome</keyword>
<dbReference type="InterPro" id="IPR045247">
    <property type="entry name" value="Oye-like"/>
</dbReference>
<gene>
    <name evidence="5" type="ORF">NVS89_13800</name>
</gene>
<protein>
    <submittedName>
        <fullName evidence="5">Alkene reductase</fullName>
    </submittedName>
</protein>
<evidence type="ECO:0000259" key="4">
    <source>
        <dbReference type="Pfam" id="PF00724"/>
    </source>
</evidence>
<evidence type="ECO:0000313" key="6">
    <source>
        <dbReference type="Proteomes" id="UP001151088"/>
    </source>
</evidence>
<name>A0A9X2PHB9_9HYPH</name>
<dbReference type="PANTHER" id="PTHR22893:SF91">
    <property type="entry name" value="NADPH DEHYDROGENASE 2-RELATED"/>
    <property type="match status" value="1"/>
</dbReference>
<dbReference type="EMBL" id="JANTHZ010000006">
    <property type="protein sequence ID" value="MCS0496173.1"/>
    <property type="molecule type" value="Genomic_DNA"/>
</dbReference>
<evidence type="ECO:0000256" key="3">
    <source>
        <dbReference type="ARBA" id="ARBA00023002"/>
    </source>
</evidence>
<dbReference type="Pfam" id="PF00724">
    <property type="entry name" value="Oxidored_FMN"/>
    <property type="match status" value="1"/>
</dbReference>
<dbReference type="PANTHER" id="PTHR22893">
    <property type="entry name" value="NADH OXIDOREDUCTASE-RELATED"/>
    <property type="match status" value="1"/>
</dbReference>
<feature type="domain" description="NADH:flavin oxidoreductase/NADH oxidase N-terminal" evidence="4">
    <location>
        <begin position="7"/>
        <end position="337"/>
    </location>
</feature>
<dbReference type="InterPro" id="IPR013785">
    <property type="entry name" value="Aldolase_TIM"/>
</dbReference>
<comment type="caution">
    <text evidence="5">The sequence shown here is derived from an EMBL/GenBank/DDBJ whole genome shotgun (WGS) entry which is preliminary data.</text>
</comment>
<dbReference type="GO" id="GO:0010181">
    <property type="term" value="F:FMN binding"/>
    <property type="evidence" value="ECO:0007669"/>
    <property type="project" value="InterPro"/>
</dbReference>
<organism evidence="5 6">
    <name type="scientific">Ancylobacter mangrovi</name>
    <dbReference type="NCBI Taxonomy" id="2972472"/>
    <lineage>
        <taxon>Bacteria</taxon>
        <taxon>Pseudomonadati</taxon>
        <taxon>Pseudomonadota</taxon>
        <taxon>Alphaproteobacteria</taxon>
        <taxon>Hyphomicrobiales</taxon>
        <taxon>Xanthobacteraceae</taxon>
        <taxon>Ancylobacter</taxon>
    </lineage>
</organism>
<dbReference type="Gene3D" id="3.20.20.70">
    <property type="entry name" value="Aldolase class I"/>
    <property type="match status" value="1"/>
</dbReference>
<accession>A0A9X2PHB9</accession>
<evidence type="ECO:0000256" key="2">
    <source>
        <dbReference type="ARBA" id="ARBA00005979"/>
    </source>
</evidence>